<dbReference type="PANTHER" id="PTHR47637:SF1">
    <property type="entry name" value="CHAPERONE SURA"/>
    <property type="match status" value="1"/>
</dbReference>
<keyword evidence="1 2" id="KW-0732">Signal</keyword>
<reference evidence="3" key="1">
    <citation type="journal article" date="2021" name="PeerJ">
        <title>Extensive microbial diversity within the chicken gut microbiome revealed by metagenomics and culture.</title>
        <authorList>
            <person name="Gilroy R."/>
            <person name="Ravi A."/>
            <person name="Getino M."/>
            <person name="Pursley I."/>
            <person name="Horton D.L."/>
            <person name="Alikhan N.F."/>
            <person name="Baker D."/>
            <person name="Gharbi K."/>
            <person name="Hall N."/>
            <person name="Watson M."/>
            <person name="Adriaenssens E.M."/>
            <person name="Foster-Nyarko E."/>
            <person name="Jarju S."/>
            <person name="Secka A."/>
            <person name="Antonio M."/>
            <person name="Oren A."/>
            <person name="Chaudhuri R.R."/>
            <person name="La Ragione R."/>
            <person name="Hildebrand F."/>
            <person name="Pallen M.J."/>
        </authorList>
    </citation>
    <scope>NUCLEOTIDE SEQUENCE</scope>
    <source>
        <strain evidence="3">Gambia15-2214</strain>
    </source>
</reference>
<dbReference type="Gene3D" id="1.10.4030.10">
    <property type="entry name" value="Porin chaperone SurA, peptide-binding domain"/>
    <property type="match status" value="1"/>
</dbReference>
<name>A0A9E2P0N4_9SPIR</name>
<reference evidence="3" key="2">
    <citation type="submission" date="2021-04" db="EMBL/GenBank/DDBJ databases">
        <authorList>
            <person name="Gilroy R."/>
        </authorList>
    </citation>
    <scope>NUCLEOTIDE SEQUENCE</scope>
    <source>
        <strain evidence="3">Gambia15-2214</strain>
    </source>
</reference>
<gene>
    <name evidence="3" type="ORF">IAA16_05990</name>
</gene>
<comment type="caution">
    <text evidence="3">The sequence shown here is derived from an EMBL/GenBank/DDBJ whole genome shotgun (WGS) entry which is preliminary data.</text>
</comment>
<organism evidence="3 4">
    <name type="scientific">Candidatus Treponema excrementipullorum</name>
    <dbReference type="NCBI Taxonomy" id="2838768"/>
    <lineage>
        <taxon>Bacteria</taxon>
        <taxon>Pseudomonadati</taxon>
        <taxon>Spirochaetota</taxon>
        <taxon>Spirochaetia</taxon>
        <taxon>Spirochaetales</taxon>
        <taxon>Treponemataceae</taxon>
        <taxon>Treponema</taxon>
    </lineage>
</organism>
<dbReference type="InterPro" id="IPR050280">
    <property type="entry name" value="OMP_Chaperone_SurA"/>
</dbReference>
<accession>A0A9E2P0N4</accession>
<protein>
    <submittedName>
        <fullName evidence="3">Peptidylprolyl isomerase</fullName>
    </submittedName>
</protein>
<feature type="signal peptide" evidence="2">
    <location>
        <begin position="1"/>
        <end position="21"/>
    </location>
</feature>
<evidence type="ECO:0000313" key="3">
    <source>
        <dbReference type="EMBL" id="MBU3850098.1"/>
    </source>
</evidence>
<feature type="chain" id="PRO_5038768468" evidence="2">
    <location>
        <begin position="22"/>
        <end position="359"/>
    </location>
</feature>
<dbReference type="InterPro" id="IPR027304">
    <property type="entry name" value="Trigger_fact/SurA_dom_sf"/>
</dbReference>
<dbReference type="PANTHER" id="PTHR47637">
    <property type="entry name" value="CHAPERONE SURA"/>
    <property type="match status" value="1"/>
</dbReference>
<dbReference type="EMBL" id="JAHLFV010000143">
    <property type="protein sequence ID" value="MBU3850098.1"/>
    <property type="molecule type" value="Genomic_DNA"/>
</dbReference>
<dbReference type="GO" id="GO:0016853">
    <property type="term" value="F:isomerase activity"/>
    <property type="evidence" value="ECO:0007669"/>
    <property type="project" value="UniProtKB-KW"/>
</dbReference>
<dbReference type="SUPFAM" id="SSF109998">
    <property type="entry name" value="Triger factor/SurA peptide-binding domain-like"/>
    <property type="match status" value="1"/>
</dbReference>
<dbReference type="Proteomes" id="UP000823914">
    <property type="component" value="Unassembled WGS sequence"/>
</dbReference>
<evidence type="ECO:0000256" key="1">
    <source>
        <dbReference type="ARBA" id="ARBA00022729"/>
    </source>
</evidence>
<evidence type="ECO:0000313" key="4">
    <source>
        <dbReference type="Proteomes" id="UP000823914"/>
    </source>
</evidence>
<dbReference type="AlphaFoldDB" id="A0A9E2P0N4"/>
<keyword evidence="3" id="KW-0413">Isomerase</keyword>
<proteinExistence type="predicted"/>
<sequence length="359" mass="40264">MKKLALMSVLMLSAVALFAQADLQPLVTVKLNKSETITLKQLKDRVESYKKQTGVNSFTVAQKKEILDAMIDEKLLLQAAAKDGISVTDSQASDYFLMTMSQQLGQQVTEAQFAQIVKEQTGMSLNDYIKNQTGMSYAAYKDFIKNQLIVQQYILAKNRSDLEKISPTDSEIRAFYEMQKSSLVQSDILKLFLVIVPVGNDKKAAEKKANELYNGIKNNTTTPDKLKTLRNTDTSFQAGDIYVSKTTQAAMQLGIGYDALLEMFTKSKGYISPLEATEGNYQFYIIQEKYPAKILEISDVIQPESTTTVYEYLRQALTVQKQNEYIAGAIETMTKELRVPANYQMLKTGDALDTLLAGW</sequence>
<evidence type="ECO:0000256" key="2">
    <source>
        <dbReference type="SAM" id="SignalP"/>
    </source>
</evidence>